<proteinExistence type="predicted"/>
<organism evidence="2 3">
    <name type="scientific">Euzebyella marina</name>
    <dbReference type="NCBI Taxonomy" id="1761453"/>
    <lineage>
        <taxon>Bacteria</taxon>
        <taxon>Pseudomonadati</taxon>
        <taxon>Bacteroidota</taxon>
        <taxon>Flavobacteriia</taxon>
        <taxon>Flavobacteriales</taxon>
        <taxon>Flavobacteriaceae</taxon>
        <taxon>Euzebyella</taxon>
    </lineage>
</organism>
<feature type="chain" id="PRO_5018044766" description="Outer membrane protein beta-barrel domain-containing protein" evidence="1">
    <location>
        <begin position="21"/>
        <end position="176"/>
    </location>
</feature>
<dbReference type="Proteomes" id="UP000276309">
    <property type="component" value="Chromosome"/>
</dbReference>
<feature type="signal peptide" evidence="1">
    <location>
        <begin position="1"/>
        <end position="20"/>
    </location>
</feature>
<evidence type="ECO:0000313" key="2">
    <source>
        <dbReference type="EMBL" id="AYN67097.1"/>
    </source>
</evidence>
<evidence type="ECO:0000256" key="1">
    <source>
        <dbReference type="SAM" id="SignalP"/>
    </source>
</evidence>
<reference evidence="2 3" key="1">
    <citation type="submission" date="2018-08" db="EMBL/GenBank/DDBJ databases">
        <title>The reduced genetic potential of extracellular carbohydrate catabolism in Euzebyella marina RN62, a Flavobacteriia bacterium isolated from the hadal water.</title>
        <authorList>
            <person name="Xue C."/>
        </authorList>
    </citation>
    <scope>NUCLEOTIDE SEQUENCE [LARGE SCALE GENOMIC DNA]</scope>
    <source>
        <strain evidence="2 3">RN62</strain>
    </source>
</reference>
<accession>A0A3G2L496</accession>
<name>A0A3G2L496_9FLAO</name>
<keyword evidence="3" id="KW-1185">Reference proteome</keyword>
<dbReference type="RefSeq" id="WP_121848146.1">
    <property type="nucleotide sequence ID" value="NZ_CP032050.1"/>
</dbReference>
<dbReference type="AlphaFoldDB" id="A0A3G2L496"/>
<protein>
    <recommendedName>
        <fullName evidence="4">Outer membrane protein beta-barrel domain-containing protein</fullName>
    </recommendedName>
</protein>
<evidence type="ECO:0008006" key="4">
    <source>
        <dbReference type="Google" id="ProtNLM"/>
    </source>
</evidence>
<gene>
    <name evidence="2" type="ORF">D1013_06805</name>
</gene>
<dbReference type="KEGG" id="emar:D1013_06805"/>
<keyword evidence="1" id="KW-0732">Signal</keyword>
<evidence type="ECO:0000313" key="3">
    <source>
        <dbReference type="Proteomes" id="UP000276309"/>
    </source>
</evidence>
<dbReference type="EMBL" id="CP032050">
    <property type="protein sequence ID" value="AYN67097.1"/>
    <property type="molecule type" value="Genomic_DNA"/>
</dbReference>
<sequence>MKKAILLFSFILGMASVVKAQEFQVGTNAINVGVGLGGYYYGYDTSTQSPVFSVSYERGIWEMPGPGVISLGGYLGYKRFSYDEVVYDYSWSYTTIGFRGAYHYTGFDIDNLDVYGGAMVSYRIYNGDGDSFRDFDSRPGAGAYVGGRWYFNDTVAGFAEVGYGAAYLTLGATFRF</sequence>
<dbReference type="OrthoDB" id="658990at2"/>